<reference evidence="10 11" key="1">
    <citation type="submission" date="2020-04" db="EMBL/GenBank/DDBJ databases">
        <title>MicrobeNet Type strains.</title>
        <authorList>
            <person name="Nicholson A.C."/>
        </authorList>
    </citation>
    <scope>NUCLEOTIDE SEQUENCE [LARGE SCALE GENOMIC DNA]</scope>
    <source>
        <strain evidence="10 11">ATCC BAA-14</strain>
    </source>
</reference>
<dbReference type="InterPro" id="IPR029068">
    <property type="entry name" value="Glyas_Bleomycin-R_OHBP_Dase"/>
</dbReference>
<proteinExistence type="inferred from homology"/>
<dbReference type="CDD" id="cd07237">
    <property type="entry name" value="BphC1-RGP6_C_like"/>
    <property type="match status" value="1"/>
</dbReference>
<dbReference type="InterPro" id="IPR037523">
    <property type="entry name" value="VOC_core"/>
</dbReference>
<evidence type="ECO:0000256" key="5">
    <source>
        <dbReference type="ARBA" id="ARBA00022964"/>
    </source>
</evidence>
<organism evidence="10 11">
    <name type="scientific">Gordonia polyisoprenivorans</name>
    <dbReference type="NCBI Taxonomy" id="84595"/>
    <lineage>
        <taxon>Bacteria</taxon>
        <taxon>Bacillati</taxon>
        <taxon>Actinomycetota</taxon>
        <taxon>Actinomycetes</taxon>
        <taxon>Mycobacteriales</taxon>
        <taxon>Gordoniaceae</taxon>
        <taxon>Gordonia</taxon>
    </lineage>
</organism>
<keyword evidence="3" id="KW-0479">Metal-binding</keyword>
<keyword evidence="4 8" id="KW-0058">Aromatic hydrocarbons catabolism</keyword>
<evidence type="ECO:0000256" key="2">
    <source>
        <dbReference type="ARBA" id="ARBA00008784"/>
    </source>
</evidence>
<keyword evidence="5 8" id="KW-0223">Dioxygenase</keyword>
<dbReference type="InterPro" id="IPR000486">
    <property type="entry name" value="Xdiol_ring_cleave_dOase_1/2"/>
</dbReference>
<dbReference type="PROSITE" id="PS51819">
    <property type="entry name" value="VOC"/>
    <property type="match status" value="2"/>
</dbReference>
<dbReference type="Pfam" id="PF22632">
    <property type="entry name" value="BphC_D1"/>
    <property type="match status" value="1"/>
</dbReference>
<dbReference type="SUPFAM" id="SSF54593">
    <property type="entry name" value="Glyoxalase/Bleomycin resistance protein/Dihydroxybiphenyl dioxygenase"/>
    <property type="match status" value="2"/>
</dbReference>
<evidence type="ECO:0000259" key="9">
    <source>
        <dbReference type="PROSITE" id="PS51819"/>
    </source>
</evidence>
<dbReference type="InterPro" id="IPR004360">
    <property type="entry name" value="Glyas_Fos-R_dOase_dom"/>
</dbReference>
<comment type="similarity">
    <text evidence="2 8">Belongs to the extradiol ring-cleavage dioxygenase family.</text>
</comment>
<comment type="caution">
    <text evidence="10">The sequence shown here is derived from an EMBL/GenBank/DDBJ whole genome shotgun (WGS) entry which is preliminary data.</text>
</comment>
<dbReference type="AlphaFoldDB" id="A0A846WJY8"/>
<keyword evidence="7 8" id="KW-0408">Iron</keyword>
<sequence length="303" mass="33713">MTDSPIRSLGYMRIEATDVDAWREYGLKVLGMVEGAGTVDGALYLRMDDFPARLVIVPGEHDRLASSGWECANASALQDVRDRLSAVGVVYREAKDEELLERQVVEMIVFTDPAGNTIEAFHGVALQHRRIVSPYGHRFVTGEQGLGHVVLTCDDDKAALEFYRDVLGFSLRDSMRLPPQAVGREEGDEVPWLRFLGCNPRHHSLAFLPIPNSTGIVHLMVEVENSDDVGLCLDRALRRKVKMSATLGRHVNDLMLSFYMKTPGGFDVEFGCEGRTVADDDWIARESTAVSLWGHDFTVGFSQ</sequence>
<evidence type="ECO:0000256" key="1">
    <source>
        <dbReference type="ARBA" id="ARBA00001954"/>
    </source>
</evidence>
<dbReference type="PANTHER" id="PTHR21366">
    <property type="entry name" value="GLYOXALASE FAMILY PROTEIN"/>
    <property type="match status" value="1"/>
</dbReference>
<evidence type="ECO:0000256" key="4">
    <source>
        <dbReference type="ARBA" id="ARBA00022797"/>
    </source>
</evidence>
<keyword evidence="6 8" id="KW-0560">Oxidoreductase</keyword>
<evidence type="ECO:0000313" key="11">
    <source>
        <dbReference type="Proteomes" id="UP000563898"/>
    </source>
</evidence>
<evidence type="ECO:0000256" key="7">
    <source>
        <dbReference type="ARBA" id="ARBA00023004"/>
    </source>
</evidence>
<dbReference type="NCBIfam" id="NF045631">
    <property type="entry name" value="exdiol_diox_HsaC"/>
    <property type="match status" value="1"/>
</dbReference>
<protein>
    <submittedName>
        <fullName evidence="10">2,3-dihydroxybiphenyl 1,2-dioxygenase</fullName>
    </submittedName>
</protein>
<dbReference type="Pfam" id="PF00903">
    <property type="entry name" value="Glyoxalase"/>
    <property type="match status" value="1"/>
</dbReference>
<dbReference type="CDD" id="cd07252">
    <property type="entry name" value="BphC1-RGP6_N_like"/>
    <property type="match status" value="1"/>
</dbReference>
<gene>
    <name evidence="10" type="ORF">HGA05_07995</name>
</gene>
<dbReference type="PROSITE" id="PS00082">
    <property type="entry name" value="EXTRADIOL_DIOXYGENAS"/>
    <property type="match status" value="1"/>
</dbReference>
<dbReference type="EMBL" id="JAAXPC010000004">
    <property type="protein sequence ID" value="NKY01509.1"/>
    <property type="molecule type" value="Genomic_DNA"/>
</dbReference>
<comment type="cofactor">
    <cofactor evidence="1 8">
        <name>Fe(2+)</name>
        <dbReference type="ChEBI" id="CHEBI:29033"/>
    </cofactor>
</comment>
<dbReference type="InterPro" id="IPR050383">
    <property type="entry name" value="GlyoxalaseI/FosfomycinResist"/>
</dbReference>
<evidence type="ECO:0000256" key="6">
    <source>
        <dbReference type="ARBA" id="ARBA00023002"/>
    </source>
</evidence>
<name>A0A846WJY8_9ACTN</name>
<feature type="domain" description="VOC" evidence="9">
    <location>
        <begin position="145"/>
        <end position="273"/>
    </location>
</feature>
<evidence type="ECO:0000256" key="8">
    <source>
        <dbReference type="RuleBase" id="RU000683"/>
    </source>
</evidence>
<dbReference type="InterPro" id="IPR054680">
    <property type="entry name" value="HsaC"/>
</dbReference>
<dbReference type="GO" id="GO:0008198">
    <property type="term" value="F:ferrous iron binding"/>
    <property type="evidence" value="ECO:0007669"/>
    <property type="project" value="InterPro"/>
</dbReference>
<dbReference type="GO" id="GO:0051213">
    <property type="term" value="F:dioxygenase activity"/>
    <property type="evidence" value="ECO:0007669"/>
    <property type="project" value="UniProtKB-KW"/>
</dbReference>
<dbReference type="RefSeq" id="WP_006369803.1">
    <property type="nucleotide sequence ID" value="NZ_JAAXPC010000004.1"/>
</dbReference>
<dbReference type="Gene3D" id="3.10.180.10">
    <property type="entry name" value="2,3-Dihydroxybiphenyl 1,2-Dioxygenase, domain 1"/>
    <property type="match status" value="2"/>
</dbReference>
<dbReference type="Proteomes" id="UP000563898">
    <property type="component" value="Unassembled WGS sequence"/>
</dbReference>
<feature type="domain" description="VOC" evidence="9">
    <location>
        <begin position="8"/>
        <end position="123"/>
    </location>
</feature>
<evidence type="ECO:0000313" key="10">
    <source>
        <dbReference type="EMBL" id="NKY01509.1"/>
    </source>
</evidence>
<accession>A0A846WJY8</accession>
<dbReference type="PANTHER" id="PTHR21366:SF14">
    <property type="entry name" value="GLYOXALASE DOMAIN-CONTAINING PROTEIN 5"/>
    <property type="match status" value="1"/>
</dbReference>
<evidence type="ECO:0000256" key="3">
    <source>
        <dbReference type="ARBA" id="ARBA00022723"/>
    </source>
</evidence>